<comment type="caution">
    <text evidence="6">The sequence shown here is derived from an EMBL/GenBank/DDBJ whole genome shotgun (WGS) entry which is preliminary data.</text>
</comment>
<feature type="transmembrane region" description="Helical" evidence="5">
    <location>
        <begin position="345"/>
        <end position="367"/>
    </location>
</feature>
<proteinExistence type="predicted"/>
<dbReference type="AlphaFoldDB" id="A0AAJ1IFT1"/>
<feature type="transmembrane region" description="Helical" evidence="5">
    <location>
        <begin position="403"/>
        <end position="421"/>
    </location>
</feature>
<dbReference type="Proteomes" id="UP001221217">
    <property type="component" value="Unassembled WGS sequence"/>
</dbReference>
<evidence type="ECO:0000313" key="6">
    <source>
        <dbReference type="EMBL" id="MDC7227063.1"/>
    </source>
</evidence>
<feature type="transmembrane region" description="Helical" evidence="5">
    <location>
        <begin position="373"/>
        <end position="391"/>
    </location>
</feature>
<accession>A0AAJ1IFT1</accession>
<comment type="subcellular location">
    <subcellularLocation>
        <location evidence="1">Membrane</location>
        <topology evidence="1">Multi-pass membrane protein</topology>
    </subcellularLocation>
</comment>
<organism evidence="6 7">
    <name type="scientific">Candidatus Thalassospirochaeta sargassi</name>
    <dbReference type="NCBI Taxonomy" id="3119039"/>
    <lineage>
        <taxon>Bacteria</taxon>
        <taxon>Pseudomonadati</taxon>
        <taxon>Spirochaetota</taxon>
        <taxon>Spirochaetia</taxon>
        <taxon>Spirochaetales</taxon>
        <taxon>Spirochaetaceae</taxon>
        <taxon>Candidatus Thalassospirochaeta</taxon>
    </lineage>
</organism>
<dbReference type="Pfam" id="PF00860">
    <property type="entry name" value="Xan_ur_permease"/>
    <property type="match status" value="1"/>
</dbReference>
<feature type="transmembrane region" description="Helical" evidence="5">
    <location>
        <begin position="441"/>
        <end position="460"/>
    </location>
</feature>
<keyword evidence="3 5" id="KW-1133">Transmembrane helix</keyword>
<evidence type="ECO:0000313" key="7">
    <source>
        <dbReference type="Proteomes" id="UP001221217"/>
    </source>
</evidence>
<feature type="transmembrane region" description="Helical" evidence="5">
    <location>
        <begin position="87"/>
        <end position="110"/>
    </location>
</feature>
<protein>
    <submittedName>
        <fullName evidence="6">Solute carrier family 23 protein</fullName>
    </submittedName>
</protein>
<sequence length="508" mass="53793">MSDEAKKGEGWVVYPIGTKPKWGLSFLLGAQQFLTQFGSTIIIPMITGGAMGLPTTELALLISTMFFCAGITTLIQQSPIGNKLPILQGGTFSFLGPMFAIVGMCAAEGFGYEIMIQQVSAAVMIASLFEIIIGYTGLMGLIKKAFSPIVIGPTIAMIGLALYGVGAPWMAGNWVISLSTFVAIVIFSQVFSRRSKVFALFPILLAVILGWILAWIGTATGLIPEGNPANLRGGIELISSAPVFWIKPIIPFKWGVPSFNAITFAGALGMLAGYIGSMIESVGDYYSCARIAEAPVPTSKIISKGIGAEGIGCLIASIFQTCNGTTSYSENIGSIGLTRVASRRVIRCAGVILIALPFFGKFGMVLATMPQPITGALFFAMFGLIAATGLSNLQFTNLNNARNLFIIGVGFFAGLTIPAHFGAASMVSGDPGSAQYVITNIFQTIFTTGMAVTAFVTMLLDNILPGATREERGLTVWEAEASDEAWEKAEAEWAAIPVGHANWHVLNK</sequence>
<dbReference type="GO" id="GO:0016020">
    <property type="term" value="C:membrane"/>
    <property type="evidence" value="ECO:0007669"/>
    <property type="project" value="UniProtKB-SubCell"/>
</dbReference>
<evidence type="ECO:0000256" key="3">
    <source>
        <dbReference type="ARBA" id="ARBA00022989"/>
    </source>
</evidence>
<name>A0AAJ1IFT1_9SPIO</name>
<keyword evidence="4 5" id="KW-0472">Membrane</keyword>
<dbReference type="PANTHER" id="PTHR11119">
    <property type="entry name" value="XANTHINE-URACIL / VITAMIN C PERMEASE FAMILY MEMBER"/>
    <property type="match status" value="1"/>
</dbReference>
<reference evidence="6 7" key="1">
    <citation type="submission" date="2022-12" db="EMBL/GenBank/DDBJ databases">
        <title>Metagenome assembled genome from gulf of manar.</title>
        <authorList>
            <person name="Kohli P."/>
            <person name="Pk S."/>
            <person name="Venkata Ramana C."/>
            <person name="Sasikala C."/>
        </authorList>
    </citation>
    <scope>NUCLEOTIDE SEQUENCE [LARGE SCALE GENOMIC DNA]</scope>
    <source>
        <strain evidence="6">JB008</strain>
    </source>
</reference>
<feature type="transmembrane region" description="Helical" evidence="5">
    <location>
        <begin position="171"/>
        <end position="191"/>
    </location>
</feature>
<evidence type="ECO:0000256" key="1">
    <source>
        <dbReference type="ARBA" id="ARBA00004141"/>
    </source>
</evidence>
<dbReference type="EMBL" id="JAQQAL010000022">
    <property type="protein sequence ID" value="MDC7227063.1"/>
    <property type="molecule type" value="Genomic_DNA"/>
</dbReference>
<feature type="transmembrane region" description="Helical" evidence="5">
    <location>
        <begin position="116"/>
        <end position="138"/>
    </location>
</feature>
<evidence type="ECO:0000256" key="5">
    <source>
        <dbReference type="SAM" id="Phobius"/>
    </source>
</evidence>
<dbReference type="NCBIfam" id="NF037981">
    <property type="entry name" value="NCS2_1"/>
    <property type="match status" value="1"/>
</dbReference>
<feature type="transmembrane region" description="Helical" evidence="5">
    <location>
        <begin position="198"/>
        <end position="223"/>
    </location>
</feature>
<dbReference type="InterPro" id="IPR006043">
    <property type="entry name" value="NCS2"/>
</dbReference>
<dbReference type="GO" id="GO:0015205">
    <property type="term" value="F:nucleobase transmembrane transporter activity"/>
    <property type="evidence" value="ECO:0007669"/>
    <property type="project" value="UniProtKB-ARBA"/>
</dbReference>
<evidence type="ECO:0000256" key="4">
    <source>
        <dbReference type="ARBA" id="ARBA00023136"/>
    </source>
</evidence>
<feature type="transmembrane region" description="Helical" evidence="5">
    <location>
        <begin position="254"/>
        <end position="275"/>
    </location>
</feature>
<evidence type="ECO:0000256" key="2">
    <source>
        <dbReference type="ARBA" id="ARBA00022692"/>
    </source>
</evidence>
<gene>
    <name evidence="6" type="ORF">PQJ61_09910</name>
</gene>
<keyword evidence="2 5" id="KW-0812">Transmembrane</keyword>
<feature type="transmembrane region" description="Helical" evidence="5">
    <location>
        <begin position="145"/>
        <end position="165"/>
    </location>
</feature>